<dbReference type="PRINTS" id="PR00700">
    <property type="entry name" value="PRTYPHPHTASE"/>
</dbReference>
<dbReference type="STRING" id="6265.A0A0B2VQB4"/>
<dbReference type="SMART" id="SM00404">
    <property type="entry name" value="PTPc_motif"/>
    <property type="match status" value="1"/>
</dbReference>
<proteinExistence type="predicted"/>
<reference evidence="7 8" key="1">
    <citation type="submission" date="2014-11" db="EMBL/GenBank/DDBJ databases">
        <title>Genetic blueprint of the zoonotic pathogen Toxocara canis.</title>
        <authorList>
            <person name="Zhu X.-Q."/>
            <person name="Korhonen P.K."/>
            <person name="Cai H."/>
            <person name="Young N.D."/>
            <person name="Nejsum P."/>
            <person name="von Samson-Himmelstjerna G."/>
            <person name="Boag P.R."/>
            <person name="Tan P."/>
            <person name="Li Q."/>
            <person name="Min J."/>
            <person name="Yang Y."/>
            <person name="Wang X."/>
            <person name="Fang X."/>
            <person name="Hall R.S."/>
            <person name="Hofmann A."/>
            <person name="Sternberg P.W."/>
            <person name="Jex A.R."/>
            <person name="Gasser R.B."/>
        </authorList>
    </citation>
    <scope>NUCLEOTIDE SEQUENCE [LARGE SCALE GENOMIC DNA]</scope>
    <source>
        <strain evidence="7">PN_DK_2014</strain>
    </source>
</reference>
<dbReference type="InterPro" id="IPR016130">
    <property type="entry name" value="Tyr_Pase_AS"/>
</dbReference>
<evidence type="ECO:0000259" key="6">
    <source>
        <dbReference type="PROSITE" id="PS50056"/>
    </source>
</evidence>
<evidence type="ECO:0000256" key="2">
    <source>
        <dbReference type="ARBA" id="ARBA00022801"/>
    </source>
</evidence>
<dbReference type="GO" id="GO:0001784">
    <property type="term" value="F:phosphotyrosine residue binding"/>
    <property type="evidence" value="ECO:0007669"/>
    <property type="project" value="TreeGrafter"/>
</dbReference>
<dbReference type="GO" id="GO:0030154">
    <property type="term" value="P:cell differentiation"/>
    <property type="evidence" value="ECO:0007669"/>
    <property type="project" value="TreeGrafter"/>
</dbReference>
<dbReference type="PANTHER" id="PTHR46257:SF3">
    <property type="entry name" value="TYROSINE-PROTEIN PHOSPHATASE CORKSCREW"/>
    <property type="match status" value="1"/>
</dbReference>
<evidence type="ECO:0000313" key="7">
    <source>
        <dbReference type="EMBL" id="KHN83743.1"/>
    </source>
</evidence>
<dbReference type="PANTHER" id="PTHR46257">
    <property type="entry name" value="TYROSINE-PROTEIN PHOSPHATASE CORKSCREW"/>
    <property type="match status" value="1"/>
</dbReference>
<dbReference type="Proteomes" id="UP000031036">
    <property type="component" value="Unassembled WGS sequence"/>
</dbReference>
<protein>
    <recommendedName>
        <fullName evidence="1">protein-tyrosine-phosphatase</fullName>
        <ecNumber evidence="1">3.1.3.48</ecNumber>
    </recommendedName>
</protein>
<dbReference type="InterPro" id="IPR052123">
    <property type="entry name" value="Non-rcpt_Tyr_Phosphatase"/>
</dbReference>
<dbReference type="InterPro" id="IPR000387">
    <property type="entry name" value="Tyr_Pase_dom"/>
</dbReference>
<dbReference type="EMBL" id="JPKZ01001140">
    <property type="protein sequence ID" value="KHN83743.1"/>
    <property type="molecule type" value="Genomic_DNA"/>
</dbReference>
<dbReference type="InterPro" id="IPR029021">
    <property type="entry name" value="Prot-tyrosine_phosphatase-like"/>
</dbReference>
<gene>
    <name evidence="7" type="primary">csw</name>
    <name evidence="7" type="ORF">Tcan_12268</name>
</gene>
<evidence type="ECO:0000256" key="3">
    <source>
        <dbReference type="ARBA" id="ARBA00022912"/>
    </source>
</evidence>
<comment type="caution">
    <text evidence="7">The sequence shown here is derived from an EMBL/GenBank/DDBJ whole genome shotgun (WGS) entry which is preliminary data.</text>
</comment>
<feature type="domain" description="Tyrosine specific protein phosphatases" evidence="6">
    <location>
        <begin position="62"/>
        <end position="141"/>
    </location>
</feature>
<dbReference type="PROSITE" id="PS50056">
    <property type="entry name" value="TYR_PHOSPHATASE_2"/>
    <property type="match status" value="1"/>
</dbReference>
<evidence type="ECO:0000259" key="5">
    <source>
        <dbReference type="PROSITE" id="PS50055"/>
    </source>
</evidence>
<dbReference type="OrthoDB" id="8815311at2759"/>
<dbReference type="EC" id="3.1.3.48" evidence="1"/>
<dbReference type="InterPro" id="IPR003595">
    <property type="entry name" value="Tyr_Pase_cat"/>
</dbReference>
<dbReference type="InterPro" id="IPR000242">
    <property type="entry name" value="PTP_cat"/>
</dbReference>
<feature type="domain" description="Tyrosine-protein phosphatase" evidence="5">
    <location>
        <begin position="36"/>
        <end position="150"/>
    </location>
</feature>
<dbReference type="PROSITE" id="PS50055">
    <property type="entry name" value="TYR_PHOSPHATASE_PTP"/>
    <property type="match status" value="1"/>
</dbReference>
<evidence type="ECO:0000313" key="8">
    <source>
        <dbReference type="Proteomes" id="UP000031036"/>
    </source>
</evidence>
<dbReference type="Gene3D" id="3.90.190.10">
    <property type="entry name" value="Protein tyrosine phosphatase superfamily"/>
    <property type="match status" value="1"/>
</dbReference>
<evidence type="ECO:0000256" key="4">
    <source>
        <dbReference type="ARBA" id="ARBA00022999"/>
    </source>
</evidence>
<dbReference type="GO" id="GO:0005737">
    <property type="term" value="C:cytoplasm"/>
    <property type="evidence" value="ECO:0007669"/>
    <property type="project" value="TreeGrafter"/>
</dbReference>
<accession>A0A0B2VQB4</accession>
<dbReference type="PROSITE" id="PS00383">
    <property type="entry name" value="TYR_PHOSPHATASE_1"/>
    <property type="match status" value="1"/>
</dbReference>
<keyword evidence="3" id="KW-0904">Protein phosphatase</keyword>
<dbReference type="Pfam" id="PF00102">
    <property type="entry name" value="Y_phosphatase"/>
    <property type="match status" value="1"/>
</dbReference>
<dbReference type="GO" id="GO:0035556">
    <property type="term" value="P:intracellular signal transduction"/>
    <property type="evidence" value="ECO:0007669"/>
    <property type="project" value="TreeGrafter"/>
</dbReference>
<keyword evidence="8" id="KW-1185">Reference proteome</keyword>
<dbReference type="SUPFAM" id="SSF52799">
    <property type="entry name" value="(Phosphotyrosine protein) phosphatases II"/>
    <property type="match status" value="1"/>
</dbReference>
<sequence>MEGYWLLQIILGLLGGYNPPGYPAVILCCYVSGNGDEERLIWHFQFLGWPDHGCPSDPRTVLNFLEKVNQCEVENCSGISAGPVIVHCSAGIGRTGTFIVIDILLNQIKRIGTHCQLDIPRTVQMVREQRSGMVQTEQQYRFLYQAVSCYVTSLGRKQDLQRRERCGSRFSNHSGGTQTPVTPTPLTPLSALSSPAPISACSSISLPTNDSERIYLNTNAGCTGVALKLAPPPLPKKRTAVMGNNANVEPHKACLDDMPSAQ</sequence>
<dbReference type="SMART" id="SM00194">
    <property type="entry name" value="PTPc"/>
    <property type="match status" value="1"/>
</dbReference>
<dbReference type="GO" id="GO:0004726">
    <property type="term" value="F:non-membrane spanning protein tyrosine phosphatase activity"/>
    <property type="evidence" value="ECO:0007669"/>
    <property type="project" value="TreeGrafter"/>
</dbReference>
<keyword evidence="4" id="KW-0727">SH2 domain</keyword>
<evidence type="ECO:0000256" key="1">
    <source>
        <dbReference type="ARBA" id="ARBA00013064"/>
    </source>
</evidence>
<dbReference type="AlphaFoldDB" id="A0A0B2VQB4"/>
<organism evidence="7 8">
    <name type="scientific">Toxocara canis</name>
    <name type="common">Canine roundworm</name>
    <dbReference type="NCBI Taxonomy" id="6265"/>
    <lineage>
        <taxon>Eukaryota</taxon>
        <taxon>Metazoa</taxon>
        <taxon>Ecdysozoa</taxon>
        <taxon>Nematoda</taxon>
        <taxon>Chromadorea</taxon>
        <taxon>Rhabditida</taxon>
        <taxon>Spirurina</taxon>
        <taxon>Ascaridomorpha</taxon>
        <taxon>Ascaridoidea</taxon>
        <taxon>Toxocaridae</taxon>
        <taxon>Toxocara</taxon>
    </lineage>
</organism>
<keyword evidence="2" id="KW-0378">Hydrolase</keyword>
<name>A0A0B2VQB4_TOXCA</name>
<dbReference type="GO" id="GO:0000278">
    <property type="term" value="P:mitotic cell cycle"/>
    <property type="evidence" value="ECO:0007669"/>
    <property type="project" value="TreeGrafter"/>
</dbReference>